<evidence type="ECO:0000313" key="5">
    <source>
        <dbReference type="Proteomes" id="UP000406256"/>
    </source>
</evidence>
<dbReference type="Pfam" id="PF02321">
    <property type="entry name" value="OEP"/>
    <property type="match status" value="1"/>
</dbReference>
<sequence length="553" mass="59047">MISALSLPLAPSATPVTRRAAEPKKRLRRRTPLVLAALAVLALSGCATFSDDGGFKPVADATQQRLGKPAVWARDDATAQALAKERDDLLARPLDMDAAVRLTLLNHRGLQATYAELGIAEASLVQAGRLPNPRFAFQRVQGGGDVSIERTWGIDFVRVLTMPLASRVEARRFAQVQAQVTQAVVEQATLTRRAWIEAVAAQERVQILEQTSLATQAASELADGMARAGNFSAMRRTQENLVYADTATRLARAREQANGAREQLARQMGLWGQQLGFTLPARLPEMPRTRPAWPDAEAQAIRERADVRAARVALDATASDLGLTRVTRFVNVLDTAYRNNSATGSPSEHGYEISLEVPLFDWGSTRVAGAEARYRQSLDRLADVAVAARADVRTRRAQTLAAWDIAEHYRTTILPMRQRVSDEWLLRYNGMLASVFDLLTDAREQRDTVLGYIDATSDYWLADTAFRESVGGGEPVASTLTASPAPSSSAAAAASASASSASSATAPASSATSGASAAPAQTPPTTPVTPVTPAAPAATPAQPSQSHQHGGGA</sequence>
<evidence type="ECO:0000256" key="1">
    <source>
        <dbReference type="ARBA" id="ARBA00007613"/>
    </source>
</evidence>
<keyword evidence="5" id="KW-1185">Reference proteome</keyword>
<feature type="coiled-coil region" evidence="2">
    <location>
        <begin position="243"/>
        <end position="270"/>
    </location>
</feature>
<dbReference type="PANTHER" id="PTHR30203">
    <property type="entry name" value="OUTER MEMBRANE CATION EFFLUX PROTEIN"/>
    <property type="match status" value="1"/>
</dbReference>
<feature type="compositionally biased region" description="Low complexity" evidence="3">
    <location>
        <begin position="528"/>
        <end position="546"/>
    </location>
</feature>
<feature type="region of interest" description="Disordered" evidence="3">
    <location>
        <begin position="495"/>
        <end position="553"/>
    </location>
</feature>
<evidence type="ECO:0000313" key="4">
    <source>
        <dbReference type="EMBL" id="VVD73886.1"/>
    </source>
</evidence>
<accession>A0A5E4SDD0</accession>
<dbReference type="OrthoDB" id="8554634at2"/>
<evidence type="ECO:0000256" key="2">
    <source>
        <dbReference type="SAM" id="Coils"/>
    </source>
</evidence>
<proteinExistence type="inferred from homology"/>
<evidence type="ECO:0000256" key="3">
    <source>
        <dbReference type="SAM" id="MobiDB-lite"/>
    </source>
</evidence>
<gene>
    <name evidence="4" type="ORF">PAN31108_00743</name>
</gene>
<dbReference type="Gene3D" id="1.20.1600.10">
    <property type="entry name" value="Outer membrane efflux proteins (OEP)"/>
    <property type="match status" value="1"/>
</dbReference>
<feature type="compositionally biased region" description="Low complexity" evidence="3">
    <location>
        <begin position="495"/>
        <end position="520"/>
    </location>
</feature>
<dbReference type="InterPro" id="IPR010131">
    <property type="entry name" value="MdtP/NodT-like"/>
</dbReference>
<keyword evidence="2" id="KW-0175">Coiled coil</keyword>
<dbReference type="PANTHER" id="PTHR30203:SF24">
    <property type="entry name" value="BLR4935 PROTEIN"/>
    <property type="match status" value="1"/>
</dbReference>
<dbReference type="RefSeq" id="WP_150667546.1">
    <property type="nucleotide sequence ID" value="NZ_CABPSB010000002.1"/>
</dbReference>
<reference evidence="4 5" key="1">
    <citation type="submission" date="2019-08" db="EMBL/GenBank/DDBJ databases">
        <authorList>
            <person name="Peeters C."/>
        </authorList>
    </citation>
    <scope>NUCLEOTIDE SEQUENCE [LARGE SCALE GENOMIC DNA]</scope>
    <source>
        <strain evidence="4 5">LMG 31108</strain>
    </source>
</reference>
<name>A0A5E4SDD0_9BURK</name>
<dbReference type="EMBL" id="CABPSB010000002">
    <property type="protein sequence ID" value="VVD73886.1"/>
    <property type="molecule type" value="Genomic_DNA"/>
</dbReference>
<comment type="similarity">
    <text evidence="1">Belongs to the outer membrane factor (OMF) (TC 1.B.17) family.</text>
</comment>
<dbReference type="AlphaFoldDB" id="A0A5E4SDD0"/>
<dbReference type="SUPFAM" id="SSF56954">
    <property type="entry name" value="Outer membrane efflux proteins (OEP)"/>
    <property type="match status" value="1"/>
</dbReference>
<dbReference type="InterPro" id="IPR003423">
    <property type="entry name" value="OMP_efflux"/>
</dbReference>
<organism evidence="4 5">
    <name type="scientific">Pandoraea anhela</name>
    <dbReference type="NCBI Taxonomy" id="2508295"/>
    <lineage>
        <taxon>Bacteria</taxon>
        <taxon>Pseudomonadati</taxon>
        <taxon>Pseudomonadota</taxon>
        <taxon>Betaproteobacteria</taxon>
        <taxon>Burkholderiales</taxon>
        <taxon>Burkholderiaceae</taxon>
        <taxon>Pandoraea</taxon>
    </lineage>
</organism>
<dbReference type="GO" id="GO:0015562">
    <property type="term" value="F:efflux transmembrane transporter activity"/>
    <property type="evidence" value="ECO:0007669"/>
    <property type="project" value="InterPro"/>
</dbReference>
<dbReference type="Proteomes" id="UP000406256">
    <property type="component" value="Unassembled WGS sequence"/>
</dbReference>
<protein>
    <submittedName>
        <fullName evidence="4">Outer membrane efflux protein</fullName>
    </submittedName>
</protein>